<feature type="domain" description="C2H2-type" evidence="2">
    <location>
        <begin position="79"/>
        <end position="108"/>
    </location>
</feature>
<comment type="caution">
    <text evidence="3">The sequence shown here is derived from an EMBL/GenBank/DDBJ whole genome shotgun (WGS) entry which is preliminary data.</text>
</comment>
<organism evidence="3 4">
    <name type="scientific">Cryptolaemus montrouzieri</name>
    <dbReference type="NCBI Taxonomy" id="559131"/>
    <lineage>
        <taxon>Eukaryota</taxon>
        <taxon>Metazoa</taxon>
        <taxon>Ecdysozoa</taxon>
        <taxon>Arthropoda</taxon>
        <taxon>Hexapoda</taxon>
        <taxon>Insecta</taxon>
        <taxon>Pterygota</taxon>
        <taxon>Neoptera</taxon>
        <taxon>Endopterygota</taxon>
        <taxon>Coleoptera</taxon>
        <taxon>Polyphaga</taxon>
        <taxon>Cucujiformia</taxon>
        <taxon>Coccinelloidea</taxon>
        <taxon>Coccinellidae</taxon>
        <taxon>Scymninae</taxon>
        <taxon>Scymnini</taxon>
        <taxon>Cryptolaemus</taxon>
    </lineage>
</organism>
<sequence>GRSKVWRSANTSYLSASFFSAQFDYLVTLELVNKKNDYEKYIWTEIDGYSCLHCNKKKYKYKQHLKTHLKTECLQWIRYKCELCSIDFSRKIALIMHYQSEKHQKFQRALGKHH</sequence>
<dbReference type="GO" id="GO:0008270">
    <property type="term" value="F:zinc ion binding"/>
    <property type="evidence" value="ECO:0007669"/>
    <property type="project" value="UniProtKB-KW"/>
</dbReference>
<dbReference type="PROSITE" id="PS50157">
    <property type="entry name" value="ZINC_FINGER_C2H2_2"/>
    <property type="match status" value="1"/>
</dbReference>
<gene>
    <name evidence="3" type="ORF">HHI36_020026</name>
</gene>
<dbReference type="Pfam" id="PF12874">
    <property type="entry name" value="zf-met"/>
    <property type="match status" value="1"/>
</dbReference>
<dbReference type="Proteomes" id="UP001516400">
    <property type="component" value="Unassembled WGS sequence"/>
</dbReference>
<keyword evidence="4" id="KW-1185">Reference proteome</keyword>
<keyword evidence="1" id="KW-0479">Metal-binding</keyword>
<dbReference type="InterPro" id="IPR036236">
    <property type="entry name" value="Znf_C2H2_sf"/>
</dbReference>
<evidence type="ECO:0000256" key="1">
    <source>
        <dbReference type="PROSITE-ProRule" id="PRU00042"/>
    </source>
</evidence>
<dbReference type="AlphaFoldDB" id="A0ABD2N9H9"/>
<keyword evidence="1" id="KW-0862">Zinc</keyword>
<dbReference type="Gene3D" id="3.30.160.60">
    <property type="entry name" value="Classic Zinc Finger"/>
    <property type="match status" value="1"/>
</dbReference>
<proteinExistence type="predicted"/>
<dbReference type="SMART" id="SM00355">
    <property type="entry name" value="ZnF_C2H2"/>
    <property type="match status" value="2"/>
</dbReference>
<evidence type="ECO:0000313" key="4">
    <source>
        <dbReference type="Proteomes" id="UP001516400"/>
    </source>
</evidence>
<evidence type="ECO:0000313" key="3">
    <source>
        <dbReference type="EMBL" id="KAL3275257.1"/>
    </source>
</evidence>
<keyword evidence="1" id="KW-0863">Zinc-finger</keyword>
<protein>
    <recommendedName>
        <fullName evidence="2">C2H2-type domain-containing protein</fullName>
    </recommendedName>
</protein>
<name>A0ABD2N9H9_9CUCU</name>
<dbReference type="PROSITE" id="PS00028">
    <property type="entry name" value="ZINC_FINGER_C2H2_1"/>
    <property type="match status" value="1"/>
</dbReference>
<dbReference type="InterPro" id="IPR013087">
    <property type="entry name" value="Znf_C2H2_type"/>
</dbReference>
<reference evidence="3 4" key="1">
    <citation type="journal article" date="2021" name="BMC Biol.">
        <title>Horizontally acquired antibacterial genes associated with adaptive radiation of ladybird beetles.</title>
        <authorList>
            <person name="Li H.S."/>
            <person name="Tang X.F."/>
            <person name="Huang Y.H."/>
            <person name="Xu Z.Y."/>
            <person name="Chen M.L."/>
            <person name="Du X.Y."/>
            <person name="Qiu B.Y."/>
            <person name="Chen P.T."/>
            <person name="Zhang W."/>
            <person name="Slipinski A."/>
            <person name="Escalona H.E."/>
            <person name="Waterhouse R.M."/>
            <person name="Zwick A."/>
            <person name="Pang H."/>
        </authorList>
    </citation>
    <scope>NUCLEOTIDE SEQUENCE [LARGE SCALE GENOMIC DNA]</scope>
    <source>
        <strain evidence="3">SYSU2018</strain>
    </source>
</reference>
<dbReference type="SUPFAM" id="SSF57667">
    <property type="entry name" value="beta-beta-alpha zinc fingers"/>
    <property type="match status" value="1"/>
</dbReference>
<accession>A0ABD2N9H9</accession>
<evidence type="ECO:0000259" key="2">
    <source>
        <dbReference type="PROSITE" id="PS50157"/>
    </source>
</evidence>
<dbReference type="EMBL" id="JABFTP020000083">
    <property type="protein sequence ID" value="KAL3275257.1"/>
    <property type="molecule type" value="Genomic_DNA"/>
</dbReference>
<feature type="non-terminal residue" evidence="3">
    <location>
        <position position="1"/>
    </location>
</feature>